<gene>
    <name evidence="2" type="ORF">EJ065_5411</name>
</gene>
<reference evidence="2 3" key="1">
    <citation type="submission" date="2018-12" db="EMBL/GenBank/DDBJ databases">
        <title>Complete Genome Sequence of the Corallopyronin A producing Myxobacterium Corallococcus coralloides B035.</title>
        <authorList>
            <person name="Bouhired S.M."/>
            <person name="Rupp O."/>
            <person name="Blom J."/>
            <person name="Schaeberle T.F."/>
            <person name="Kehraus S."/>
            <person name="Schiefer A."/>
            <person name="Pfarr K."/>
            <person name="Goesmann A."/>
            <person name="Hoerauf A."/>
            <person name="Koenig G.M."/>
        </authorList>
    </citation>
    <scope>NUCLEOTIDE SEQUENCE [LARGE SCALE GENOMIC DNA]</scope>
    <source>
        <strain evidence="2 3">B035</strain>
    </source>
</reference>
<dbReference type="AlphaFoldDB" id="A0A410RYC9"/>
<feature type="chain" id="PRO_5019430115" description="Periplasmic heavy metal sensor" evidence="1">
    <location>
        <begin position="22"/>
        <end position="165"/>
    </location>
</feature>
<feature type="signal peptide" evidence="1">
    <location>
        <begin position="1"/>
        <end position="21"/>
    </location>
</feature>
<evidence type="ECO:0000313" key="3">
    <source>
        <dbReference type="Proteomes" id="UP000288758"/>
    </source>
</evidence>
<evidence type="ECO:0000256" key="1">
    <source>
        <dbReference type="SAM" id="SignalP"/>
    </source>
</evidence>
<keyword evidence="1" id="KW-0732">Signal</keyword>
<proteinExistence type="predicted"/>
<sequence>MKTMKRMTWALVFALPMVALAQPGPRAPGARDADRMARAEQRLRLRQVLQLADTLELDSAQALKMDETLRRFEDRRRPLREQVRDSARILHLASRGDSAALGQVDAAAQKVFDARAQIAALDRELYQALAKDLTPEKRARLAVVMARSEGMKGLKAKGPKESRGD</sequence>
<organism evidence="2 3">
    <name type="scientific">Corallococcus coralloides</name>
    <name type="common">Myxococcus coralloides</name>
    <dbReference type="NCBI Taxonomy" id="184914"/>
    <lineage>
        <taxon>Bacteria</taxon>
        <taxon>Pseudomonadati</taxon>
        <taxon>Myxococcota</taxon>
        <taxon>Myxococcia</taxon>
        <taxon>Myxococcales</taxon>
        <taxon>Cystobacterineae</taxon>
        <taxon>Myxococcaceae</taxon>
        <taxon>Corallococcus</taxon>
    </lineage>
</organism>
<dbReference type="Gene3D" id="1.20.120.1490">
    <property type="match status" value="1"/>
</dbReference>
<dbReference type="EMBL" id="CP034669">
    <property type="protein sequence ID" value="QAT86945.1"/>
    <property type="molecule type" value="Genomic_DNA"/>
</dbReference>
<dbReference type="Proteomes" id="UP000288758">
    <property type="component" value="Chromosome"/>
</dbReference>
<evidence type="ECO:0000313" key="2">
    <source>
        <dbReference type="EMBL" id="QAT86945.1"/>
    </source>
</evidence>
<name>A0A410RYC9_CORCK</name>
<accession>A0A410RYC9</accession>
<evidence type="ECO:0008006" key="4">
    <source>
        <dbReference type="Google" id="ProtNLM"/>
    </source>
</evidence>
<protein>
    <recommendedName>
        <fullName evidence="4">Periplasmic heavy metal sensor</fullName>
    </recommendedName>
</protein>